<dbReference type="GeneID" id="19241527"/>
<keyword evidence="2" id="KW-0812">Transmembrane</keyword>
<evidence type="ECO:0000256" key="2">
    <source>
        <dbReference type="SAM" id="Phobius"/>
    </source>
</evidence>
<dbReference type="RefSeq" id="XP_007799926.1">
    <property type="nucleotide sequence ID" value="XM_007801735.1"/>
</dbReference>
<organism evidence="3 4">
    <name type="scientific">Endocarpon pusillum (strain Z07020 / HMAS-L-300199)</name>
    <name type="common">Lichen-forming fungus</name>
    <dbReference type="NCBI Taxonomy" id="1263415"/>
    <lineage>
        <taxon>Eukaryota</taxon>
        <taxon>Fungi</taxon>
        <taxon>Dikarya</taxon>
        <taxon>Ascomycota</taxon>
        <taxon>Pezizomycotina</taxon>
        <taxon>Eurotiomycetes</taxon>
        <taxon>Chaetothyriomycetidae</taxon>
        <taxon>Verrucariales</taxon>
        <taxon>Verrucariaceae</taxon>
        <taxon>Endocarpon</taxon>
    </lineage>
</organism>
<proteinExistence type="predicted"/>
<keyword evidence="2" id="KW-0472">Membrane</keyword>
<evidence type="ECO:0008006" key="5">
    <source>
        <dbReference type="Google" id="ProtNLM"/>
    </source>
</evidence>
<name>U1HY45_ENDPU</name>
<gene>
    <name evidence="3" type="ORF">EPUS_06587</name>
</gene>
<protein>
    <recommendedName>
        <fullName evidence="5">Major facilitator superfamily (MFS) profile domain-containing protein</fullName>
    </recommendedName>
</protein>
<evidence type="ECO:0000313" key="3">
    <source>
        <dbReference type="EMBL" id="ERF74409.1"/>
    </source>
</evidence>
<accession>U1HY45</accession>
<evidence type="ECO:0000313" key="4">
    <source>
        <dbReference type="Proteomes" id="UP000019373"/>
    </source>
</evidence>
<evidence type="ECO:0000256" key="1">
    <source>
        <dbReference type="SAM" id="MobiDB-lite"/>
    </source>
</evidence>
<feature type="transmembrane region" description="Helical" evidence="2">
    <location>
        <begin position="73"/>
        <end position="97"/>
    </location>
</feature>
<keyword evidence="4" id="KW-1185">Reference proteome</keyword>
<keyword evidence="2" id="KW-1133">Transmembrane helix</keyword>
<dbReference type="EMBL" id="KE720879">
    <property type="protein sequence ID" value="ERF74409.1"/>
    <property type="molecule type" value="Genomic_DNA"/>
</dbReference>
<dbReference type="HOGENOM" id="CLU_2061466_0_0_1"/>
<dbReference type="AlphaFoldDB" id="U1HY45"/>
<dbReference type="Proteomes" id="UP000019373">
    <property type="component" value="Unassembled WGS sequence"/>
</dbReference>
<reference evidence="4" key="1">
    <citation type="journal article" date="2014" name="BMC Genomics">
        <title>Genome characteristics reveal the impact of lichenization on lichen-forming fungus Endocarpon pusillum Hedwig (Verrucariales, Ascomycota).</title>
        <authorList>
            <person name="Wang Y.-Y."/>
            <person name="Liu B."/>
            <person name="Zhang X.-Y."/>
            <person name="Zhou Q.-M."/>
            <person name="Zhang T."/>
            <person name="Li H."/>
            <person name="Yu Y.-F."/>
            <person name="Zhang X.-L."/>
            <person name="Hao X.-Y."/>
            <person name="Wang M."/>
            <person name="Wang L."/>
            <person name="Wei J.-C."/>
        </authorList>
    </citation>
    <scope>NUCLEOTIDE SEQUENCE [LARGE SCALE GENOMIC DNA]</scope>
    <source>
        <strain evidence="4">Z07020 / HMAS-L-300199</strain>
    </source>
</reference>
<sequence length="119" mass="13078">MVTSAPRMEDETILSEIPPETIEDIEKAPEAHHAFCLDQVENHLSCHEPHGALNQSTQIDSAQYERFLERRKMAITAVLSLCGSLAPISSTSILSAVPDVAAEYKTMGASSIWVIFYTS</sequence>
<dbReference type="OrthoDB" id="3066029at2759"/>
<feature type="region of interest" description="Disordered" evidence="1">
    <location>
        <begin position="1"/>
        <end position="20"/>
    </location>
</feature>